<dbReference type="PROSITE" id="PS51257">
    <property type="entry name" value="PROKAR_LIPOPROTEIN"/>
    <property type="match status" value="1"/>
</dbReference>
<dbReference type="InterPro" id="IPR011990">
    <property type="entry name" value="TPR-like_helical_dom_sf"/>
</dbReference>
<keyword evidence="4" id="KW-0472">Membrane</keyword>
<gene>
    <name evidence="8" type="ORF">CKY20_07645</name>
</gene>
<proteinExistence type="inferred from homology"/>
<dbReference type="InterPro" id="IPR033985">
    <property type="entry name" value="SusD-like_N"/>
</dbReference>
<dbReference type="Pfam" id="PF14322">
    <property type="entry name" value="SusD-like_3"/>
    <property type="match status" value="1"/>
</dbReference>
<evidence type="ECO:0000313" key="8">
    <source>
        <dbReference type="EMBL" id="RIY36347.1"/>
    </source>
</evidence>
<feature type="domain" description="RagB/SusD" evidence="6">
    <location>
        <begin position="285"/>
        <end position="597"/>
    </location>
</feature>
<dbReference type="Gene3D" id="1.25.40.390">
    <property type="match status" value="1"/>
</dbReference>
<comment type="caution">
    <text evidence="8">The sequence shown here is derived from an EMBL/GenBank/DDBJ whole genome shotgun (WGS) entry which is preliminary data.</text>
</comment>
<dbReference type="Proteomes" id="UP000265497">
    <property type="component" value="Unassembled WGS sequence"/>
</dbReference>
<dbReference type="RefSeq" id="WP_119652750.1">
    <property type="nucleotide sequence ID" value="NZ_CP171121.1"/>
</dbReference>
<dbReference type="SUPFAM" id="SSF48452">
    <property type="entry name" value="TPR-like"/>
    <property type="match status" value="1"/>
</dbReference>
<sequence length="597" mass="67641">MKNILKIILLTTTFIAVGCSDEFFEKTPQGSLDPSKIDETLLVGFRNSIYGYKGGMSLNGYSAIFLDGYADNGYSRNSWDSNGASVQANTLTTAQNYGYGWFYNGIRACNQVIEKIDDFQKVSESIRSKYKNEARVMRAWLYGGLTLYFGDVPFVPNLTNDFPEGIARTSSTQIREWVLKELDEAIEVLPVSNDKGTFNKAVAYAIKARMAYYFGKYDQAEVAARYVIDNGGYRLHEVASLSEDMKKDGEYFKKFIDFSAYGVSEETFIKGIFNYQNIWKADNSPETIIAQELIANEQEGTWLRVTALLTPNLVNKQAWATIVPIQELVDAYWTTDGKTQPTLPTMDERITKYNELKAEINSIKPNMPKKTYSEAVHSIVNDLPSRDYMLQYKNRDSRLYASIIFPFSAVNRFLPDQYQEYIPDIVNYGRSGFAFRKMTGADDVISAYGGGYFVTGVDFPMMRLAEMLLIYAESRTQNAGYDATVTTELNKLRKRAGMPNVPETLSKTEALDFIRSERRIELAGEGFRFFDIRLYEDDKRNGGYKGSQAASVVMKGQIRDVVGNPGAKKTWTPRLMYMPIPATVIDKNPLMKQNEGY</sequence>
<evidence type="ECO:0000259" key="7">
    <source>
        <dbReference type="Pfam" id="PF14322"/>
    </source>
</evidence>
<evidence type="ECO:0000256" key="3">
    <source>
        <dbReference type="ARBA" id="ARBA00022729"/>
    </source>
</evidence>
<accession>A0A3A1YJY8</accession>
<protein>
    <submittedName>
        <fullName evidence="8">RagB/SusD family nutrient uptake outer membrane protein</fullName>
    </submittedName>
</protein>
<evidence type="ECO:0000256" key="5">
    <source>
        <dbReference type="ARBA" id="ARBA00023237"/>
    </source>
</evidence>
<dbReference type="AlphaFoldDB" id="A0A3A1YJY8"/>
<comment type="similarity">
    <text evidence="2">Belongs to the SusD family.</text>
</comment>
<name>A0A3A1YJY8_9FLAO</name>
<reference evidence="8 9" key="1">
    <citation type="submission" date="2017-08" db="EMBL/GenBank/DDBJ databases">
        <title>Capnocytophaga canis 17-158 assembly.</title>
        <authorList>
            <person name="Gulvik C.A."/>
        </authorList>
    </citation>
    <scope>NUCLEOTIDE SEQUENCE [LARGE SCALE GENOMIC DNA]</scope>
    <source>
        <strain evidence="8 9">17-158</strain>
    </source>
</reference>
<dbReference type="GeneID" id="97264874"/>
<evidence type="ECO:0000256" key="4">
    <source>
        <dbReference type="ARBA" id="ARBA00023136"/>
    </source>
</evidence>
<evidence type="ECO:0000256" key="1">
    <source>
        <dbReference type="ARBA" id="ARBA00004442"/>
    </source>
</evidence>
<evidence type="ECO:0000256" key="2">
    <source>
        <dbReference type="ARBA" id="ARBA00006275"/>
    </source>
</evidence>
<dbReference type="EMBL" id="NSDI01000006">
    <property type="protein sequence ID" value="RIY36347.1"/>
    <property type="molecule type" value="Genomic_DNA"/>
</dbReference>
<dbReference type="InterPro" id="IPR012944">
    <property type="entry name" value="SusD_RagB_dom"/>
</dbReference>
<keyword evidence="5" id="KW-0998">Cell outer membrane</keyword>
<comment type="subcellular location">
    <subcellularLocation>
        <location evidence="1">Cell outer membrane</location>
    </subcellularLocation>
</comment>
<dbReference type="GO" id="GO:0009279">
    <property type="term" value="C:cell outer membrane"/>
    <property type="evidence" value="ECO:0007669"/>
    <property type="project" value="UniProtKB-SubCell"/>
</dbReference>
<keyword evidence="3" id="KW-0732">Signal</keyword>
<evidence type="ECO:0000259" key="6">
    <source>
        <dbReference type="Pfam" id="PF07980"/>
    </source>
</evidence>
<feature type="domain" description="SusD-like N-terminal" evidence="7">
    <location>
        <begin position="54"/>
        <end position="210"/>
    </location>
</feature>
<evidence type="ECO:0000313" key="9">
    <source>
        <dbReference type="Proteomes" id="UP000265497"/>
    </source>
</evidence>
<dbReference type="Pfam" id="PF07980">
    <property type="entry name" value="SusD_RagB"/>
    <property type="match status" value="1"/>
</dbReference>
<organism evidence="8 9">
    <name type="scientific">Capnocytophaga canis</name>
    <dbReference type="NCBI Taxonomy" id="1848903"/>
    <lineage>
        <taxon>Bacteria</taxon>
        <taxon>Pseudomonadati</taxon>
        <taxon>Bacteroidota</taxon>
        <taxon>Flavobacteriia</taxon>
        <taxon>Flavobacteriales</taxon>
        <taxon>Flavobacteriaceae</taxon>
        <taxon>Capnocytophaga</taxon>
    </lineage>
</organism>